<evidence type="ECO:0000256" key="1">
    <source>
        <dbReference type="SAM" id="Phobius"/>
    </source>
</evidence>
<dbReference type="Gene3D" id="3.30.70.1440">
    <property type="entry name" value="Multidrug efflux transporter AcrB pore domain"/>
    <property type="match status" value="1"/>
</dbReference>
<feature type="transmembrane region" description="Helical" evidence="1">
    <location>
        <begin position="868"/>
        <end position="884"/>
    </location>
</feature>
<name>A0A1F6V244_9PROT</name>
<feature type="transmembrane region" description="Helical" evidence="1">
    <location>
        <begin position="369"/>
        <end position="389"/>
    </location>
</feature>
<dbReference type="AlphaFoldDB" id="A0A1F6V244"/>
<gene>
    <name evidence="2" type="ORF">A2W18_01490</name>
</gene>
<evidence type="ECO:0000313" key="3">
    <source>
        <dbReference type="Proteomes" id="UP000179076"/>
    </source>
</evidence>
<keyword evidence="1" id="KW-0472">Membrane</keyword>
<sequence>MSGAYRPSRFNISERALKFRPLTLFFLVVFALGGALAYATLGVKEEPEFKFKVMVIRVFWPGAAADEIEQQVTDKIERKLQDTPHLDFLQSYSRPGESVIFVALRGATRNFDVDFTWYQVRKKVGDVEASLPAGVIGPFFNDEFGDTYTNIYAVSADGFSYADMKYYADLLRTELLRVDGIEKADLLGVQDEKIYLEFSNKKLATLGIDPMQLFGVLQAQNRVASAGRVVTGDSNIEVRVTGDFDSVASIENTAIRVNGRSFRLGDIVTVSRRPVDPPVTKMRHDGKDVVGVGVTMRKSYKVTELGRRVDQAVDALRARLPVGIDIVTVADQPQVVRRSSGEFLRSLAEAIGIVLLVSFLSLGLRTGAVVALTIPIVLAMTFLGMKIAGIELHRISYGALIIALGLLVDDAMIAVEMMARKLEEGFDKLRAASFAYDSTAFPMLTGTLITVAGFAPIGLSKSSASEYTSAIFWVTAIALMISWVVAITFTPYLGALLLKEQRAGGDHRDPYAHGFYARVRAVVEWCITNRWLTITFSVAAFAVAIAAFGLVQKQFFPSSNRPEMIVSLRLSEDASFSATTAAAERVEKLLRDDKDVVQFTTYLGQSTPRFYLPINQDEFSTPNYAEIVAVAKDSDARQRASERLRQRFAAEFPDVRGRVEPLPNGPPVGYPVQFRVSGEDPRVLARIAAEVEALMKAHPATRDVNLNWFERRRALRLVVDQDRARALGLSSSQIRQSLAVALSGAPITEFREGDKTIDVIARTRADERDLAQAVAAINIHTPSGKFVPIAQVARIDVALEEARTWRRDRLPTITVRADVADGVQPPDVTNALLPQLAPIKAGLPAGYHIDTGGAWHESRINEEPIQRLFPIMIVAVLTLLMLQLQSFSKTLMVVLTAPLGMIGVVAALLLFSAPMGFVAQLGIIALFGMIMRNSVILVDQIRQDIAAGQPPWTAIRESAVRRFRPIMLTAAAAVLAMIPLTRSELWGPMAMAIMGGLMIATVLTLLFVPALYAAWYRVSQPDLPVTR</sequence>
<dbReference type="InterPro" id="IPR027463">
    <property type="entry name" value="AcrB_DN_DC_subdom"/>
</dbReference>
<feature type="transmembrane region" description="Helical" evidence="1">
    <location>
        <begin position="990"/>
        <end position="1015"/>
    </location>
</feature>
<keyword evidence="1" id="KW-1133">Transmembrane helix</keyword>
<dbReference type="Gene3D" id="3.30.70.1430">
    <property type="entry name" value="Multidrug efflux transporter AcrB pore domain"/>
    <property type="match status" value="2"/>
</dbReference>
<feature type="transmembrane region" description="Helical" evidence="1">
    <location>
        <begin position="395"/>
        <end position="419"/>
    </location>
</feature>
<dbReference type="InterPro" id="IPR001036">
    <property type="entry name" value="Acrflvin-R"/>
</dbReference>
<protein>
    <submittedName>
        <fullName evidence="2">Multidrug transporter AcrB</fullName>
    </submittedName>
</protein>
<comment type="caution">
    <text evidence="2">The sequence shown here is derived from an EMBL/GenBank/DDBJ whole genome shotgun (WGS) entry which is preliminary data.</text>
</comment>
<proteinExistence type="predicted"/>
<accession>A0A1F6V244</accession>
<dbReference type="Gene3D" id="3.30.70.1320">
    <property type="entry name" value="Multidrug efflux transporter AcrB pore domain like"/>
    <property type="match status" value="1"/>
</dbReference>
<dbReference type="Pfam" id="PF00873">
    <property type="entry name" value="ACR_tran"/>
    <property type="match status" value="1"/>
</dbReference>
<dbReference type="GO" id="GO:0005886">
    <property type="term" value="C:plasma membrane"/>
    <property type="evidence" value="ECO:0007669"/>
    <property type="project" value="TreeGrafter"/>
</dbReference>
<dbReference type="SUPFAM" id="SSF82714">
    <property type="entry name" value="Multidrug efflux transporter AcrB TolC docking domain, DN and DC subdomains"/>
    <property type="match status" value="2"/>
</dbReference>
<organism evidence="2 3">
    <name type="scientific">Candidatus Muproteobacteria bacterium RBG_16_60_9</name>
    <dbReference type="NCBI Taxonomy" id="1817755"/>
    <lineage>
        <taxon>Bacteria</taxon>
        <taxon>Pseudomonadati</taxon>
        <taxon>Pseudomonadota</taxon>
        <taxon>Candidatus Muproteobacteria</taxon>
    </lineage>
</organism>
<feature type="transmembrane region" description="Helical" evidence="1">
    <location>
        <begin position="959"/>
        <end position="978"/>
    </location>
</feature>
<feature type="transmembrane region" description="Helical" evidence="1">
    <location>
        <begin position="531"/>
        <end position="551"/>
    </location>
</feature>
<dbReference type="PRINTS" id="PR00702">
    <property type="entry name" value="ACRIFLAVINRP"/>
</dbReference>
<feature type="transmembrane region" description="Helical" evidence="1">
    <location>
        <begin position="471"/>
        <end position="498"/>
    </location>
</feature>
<dbReference type="SUPFAM" id="SSF82866">
    <property type="entry name" value="Multidrug efflux transporter AcrB transmembrane domain"/>
    <property type="match status" value="2"/>
</dbReference>
<dbReference type="EMBL" id="MFSP01000148">
    <property type="protein sequence ID" value="OGI63685.1"/>
    <property type="molecule type" value="Genomic_DNA"/>
</dbReference>
<dbReference type="PANTHER" id="PTHR32063:SF18">
    <property type="entry name" value="CATION EFFLUX SYSTEM PROTEIN"/>
    <property type="match status" value="1"/>
</dbReference>
<keyword evidence="1" id="KW-0812">Transmembrane</keyword>
<dbReference type="SUPFAM" id="SSF82693">
    <property type="entry name" value="Multidrug efflux transporter AcrB pore domain, PN1, PN2, PC1 and PC2 subdomains"/>
    <property type="match status" value="3"/>
</dbReference>
<feature type="transmembrane region" description="Helical" evidence="1">
    <location>
        <begin position="440"/>
        <end position="459"/>
    </location>
</feature>
<dbReference type="Proteomes" id="UP000179076">
    <property type="component" value="Unassembled WGS sequence"/>
</dbReference>
<evidence type="ECO:0000313" key="2">
    <source>
        <dbReference type="EMBL" id="OGI63685.1"/>
    </source>
</evidence>
<dbReference type="PANTHER" id="PTHR32063">
    <property type="match status" value="1"/>
</dbReference>
<dbReference type="GO" id="GO:0042910">
    <property type="term" value="F:xenobiotic transmembrane transporter activity"/>
    <property type="evidence" value="ECO:0007669"/>
    <property type="project" value="TreeGrafter"/>
</dbReference>
<dbReference type="Gene3D" id="3.30.2090.10">
    <property type="entry name" value="Multidrug efflux transporter AcrB TolC docking domain, DN and DC subdomains"/>
    <property type="match status" value="2"/>
</dbReference>
<reference evidence="2 3" key="1">
    <citation type="journal article" date="2016" name="Nat. Commun.">
        <title>Thousands of microbial genomes shed light on interconnected biogeochemical processes in an aquifer system.</title>
        <authorList>
            <person name="Anantharaman K."/>
            <person name="Brown C.T."/>
            <person name="Hug L.A."/>
            <person name="Sharon I."/>
            <person name="Castelle C.J."/>
            <person name="Probst A.J."/>
            <person name="Thomas B.C."/>
            <person name="Singh A."/>
            <person name="Wilkins M.J."/>
            <person name="Karaoz U."/>
            <person name="Brodie E.L."/>
            <person name="Williams K.H."/>
            <person name="Hubbard S.S."/>
            <person name="Banfield J.F."/>
        </authorList>
    </citation>
    <scope>NUCLEOTIDE SEQUENCE [LARGE SCALE GENOMIC DNA]</scope>
</reference>
<dbReference type="Gene3D" id="1.20.1640.10">
    <property type="entry name" value="Multidrug efflux transporter AcrB transmembrane domain"/>
    <property type="match status" value="2"/>
</dbReference>